<protein>
    <submittedName>
        <fullName evidence="3">Response regulator receiver domain-containing protein</fullName>
    </submittedName>
</protein>
<feature type="domain" description="Response regulatory" evidence="2">
    <location>
        <begin position="1"/>
        <end position="112"/>
    </location>
</feature>
<dbReference type="OrthoDB" id="9813903at2"/>
<feature type="modified residue" description="4-aspartylphosphate" evidence="1">
    <location>
        <position position="42"/>
    </location>
</feature>
<dbReference type="Proteomes" id="UP000199533">
    <property type="component" value="Unassembled WGS sequence"/>
</dbReference>
<feature type="non-terminal residue" evidence="3">
    <location>
        <position position="1"/>
    </location>
</feature>
<dbReference type="STRING" id="52441.SAMN05216302_103148"/>
<dbReference type="Gene3D" id="3.40.50.2300">
    <property type="match status" value="1"/>
</dbReference>
<accession>A0A1I4F0T3</accession>
<dbReference type="AlphaFoldDB" id="A0A1I4F0T3"/>
<evidence type="ECO:0000313" key="3">
    <source>
        <dbReference type="EMBL" id="SFL10376.1"/>
    </source>
</evidence>
<gene>
    <name evidence="3" type="ORF">SAMN05216302_103148</name>
</gene>
<dbReference type="PROSITE" id="PS50110">
    <property type="entry name" value="RESPONSE_REGULATORY"/>
    <property type="match status" value="1"/>
</dbReference>
<sequence length="163" mass="18028">QKLLAHMLAELGYFCSTSFTSAATALATYHSLNDWPEMILLDINMPEMDGLEFMRHLAGQHYTGGLILVSGEDNATLQVAELLARQYQLSIPGALCRLFALADFSALFEKYFSMETKVPQSNSKVYGADAVRDAIYKGQLVNYYQSRVATSTGKIIGVEDVKD</sequence>
<dbReference type="Pfam" id="PF00072">
    <property type="entry name" value="Response_reg"/>
    <property type="match status" value="1"/>
</dbReference>
<keyword evidence="1" id="KW-0597">Phosphoprotein</keyword>
<dbReference type="RefSeq" id="WP_139218585.1">
    <property type="nucleotide sequence ID" value="NZ_FOSP01000031.1"/>
</dbReference>
<dbReference type="InterPro" id="IPR001789">
    <property type="entry name" value="Sig_transdc_resp-reg_receiver"/>
</dbReference>
<organism evidence="3 4">
    <name type="scientific">Nitrosomonas aestuarii</name>
    <dbReference type="NCBI Taxonomy" id="52441"/>
    <lineage>
        <taxon>Bacteria</taxon>
        <taxon>Pseudomonadati</taxon>
        <taxon>Pseudomonadota</taxon>
        <taxon>Betaproteobacteria</taxon>
        <taxon>Nitrosomonadales</taxon>
        <taxon>Nitrosomonadaceae</taxon>
        <taxon>Nitrosomonas</taxon>
    </lineage>
</organism>
<evidence type="ECO:0000313" key="4">
    <source>
        <dbReference type="Proteomes" id="UP000199533"/>
    </source>
</evidence>
<evidence type="ECO:0000259" key="2">
    <source>
        <dbReference type="PROSITE" id="PS50110"/>
    </source>
</evidence>
<proteinExistence type="predicted"/>
<dbReference type="GO" id="GO:0000160">
    <property type="term" value="P:phosphorelay signal transduction system"/>
    <property type="evidence" value="ECO:0007669"/>
    <property type="project" value="InterPro"/>
</dbReference>
<dbReference type="InterPro" id="IPR011006">
    <property type="entry name" value="CheY-like_superfamily"/>
</dbReference>
<reference evidence="4" key="1">
    <citation type="submission" date="2016-10" db="EMBL/GenBank/DDBJ databases">
        <authorList>
            <person name="Varghese N."/>
            <person name="Submissions S."/>
        </authorList>
    </citation>
    <scope>NUCLEOTIDE SEQUENCE [LARGE SCALE GENOMIC DNA]</scope>
    <source>
        <strain evidence="4">Nm69</strain>
    </source>
</reference>
<keyword evidence="4" id="KW-1185">Reference proteome</keyword>
<dbReference type="SUPFAM" id="SSF52172">
    <property type="entry name" value="CheY-like"/>
    <property type="match status" value="1"/>
</dbReference>
<evidence type="ECO:0000256" key="1">
    <source>
        <dbReference type="PROSITE-ProRule" id="PRU00169"/>
    </source>
</evidence>
<dbReference type="EMBL" id="FOSP01000031">
    <property type="protein sequence ID" value="SFL10376.1"/>
    <property type="molecule type" value="Genomic_DNA"/>
</dbReference>
<name>A0A1I4F0T3_9PROT</name>